<dbReference type="GO" id="GO:0000155">
    <property type="term" value="F:phosphorelay sensor kinase activity"/>
    <property type="evidence" value="ECO:0007669"/>
    <property type="project" value="InterPro"/>
</dbReference>
<comment type="caution">
    <text evidence="12">The sequence shown here is derived from an EMBL/GenBank/DDBJ whole genome shotgun (WGS) entry which is preliminary data.</text>
</comment>
<feature type="domain" description="Histidine kinase" evidence="8">
    <location>
        <begin position="904"/>
        <end position="1115"/>
    </location>
</feature>
<dbReference type="EMBL" id="SJPF01000002">
    <property type="protein sequence ID" value="TWT34656.1"/>
    <property type="molecule type" value="Genomic_DNA"/>
</dbReference>
<dbReference type="Pfam" id="PF00512">
    <property type="entry name" value="HisKA"/>
    <property type="match status" value="1"/>
</dbReference>
<dbReference type="PANTHER" id="PTHR24422:SF27">
    <property type="entry name" value="PROTEIN-GLUTAMATE O-METHYLTRANSFERASE"/>
    <property type="match status" value="1"/>
</dbReference>
<accession>A0A5C5V7Y3</accession>
<dbReference type="Pfam" id="PF02518">
    <property type="entry name" value="HATPase_c"/>
    <property type="match status" value="1"/>
</dbReference>
<feature type="domain" description="CheB-type methylesterase" evidence="10">
    <location>
        <begin position="53"/>
        <end position="239"/>
    </location>
</feature>
<dbReference type="Gene3D" id="3.30.565.10">
    <property type="entry name" value="Histidine kinase-like ATPase, C-terminal domain"/>
    <property type="match status" value="1"/>
</dbReference>
<dbReference type="Gene3D" id="3.40.50.180">
    <property type="entry name" value="Methylesterase CheB, C-terminal domain"/>
    <property type="match status" value="1"/>
</dbReference>
<dbReference type="InterPro" id="IPR022642">
    <property type="entry name" value="CheR_C"/>
</dbReference>
<keyword evidence="3" id="KW-0489">Methyltransferase</keyword>
<dbReference type="PANTHER" id="PTHR24422">
    <property type="entry name" value="CHEMOTAXIS PROTEIN METHYLTRANSFERASE"/>
    <property type="match status" value="1"/>
</dbReference>
<dbReference type="Gene3D" id="3.40.50.150">
    <property type="entry name" value="Vaccinia Virus protein VP39"/>
    <property type="match status" value="1"/>
</dbReference>
<dbReference type="SUPFAM" id="SSF53335">
    <property type="entry name" value="S-adenosyl-L-methionine-dependent methyltransferases"/>
    <property type="match status" value="1"/>
</dbReference>
<feature type="coiled-coil region" evidence="7">
    <location>
        <begin position="693"/>
        <end position="773"/>
    </location>
</feature>
<evidence type="ECO:0000256" key="4">
    <source>
        <dbReference type="ARBA" id="ARBA00022679"/>
    </source>
</evidence>
<dbReference type="InterPro" id="IPR003661">
    <property type="entry name" value="HisK_dim/P_dom"/>
</dbReference>
<keyword evidence="13" id="KW-1185">Reference proteome</keyword>
<feature type="active site" evidence="6">
    <location>
        <position position="89"/>
    </location>
</feature>
<dbReference type="Pfam" id="PF03705">
    <property type="entry name" value="CheR_N"/>
    <property type="match status" value="1"/>
</dbReference>
<keyword evidence="6" id="KW-0378">Hydrolase</keyword>
<dbReference type="AlphaFoldDB" id="A0A5C5V7Y3"/>
<dbReference type="CDD" id="cd00082">
    <property type="entry name" value="HisKA"/>
    <property type="match status" value="1"/>
</dbReference>
<sequence length="1124" mass="126729">MRGLWRTEWQPEIQLLQYGRKKLSLLGQNWMTTPDATSPADEAGADETPAEAPFYVVGIGASAGGLESLELFFDHMPKNSGMAFVVVQHLSPDFKSLMDQLLARHTQIAIHRVEDGMRVEPNAIYLLQPKHDITIEGGVLRLTQHDRDSGFKLPIDVFFRSLAKDQGKHAIGVVLSGTGSDGSRGIRDIHQSGGLVVIQDSESAGFDGMPRASAATGFADLVCRPQSMPGKILEFIGKPGDFQRGQVEDAGYSDEGALPALFRLFRQRFGIDFTHYKAATIQRRIERRMQLSQVADLGDYVNKLDNNTDELDLLYRDLLVEVTSFFRDPEAFRRLETDVIPKIVAECAADDEIRGWVSGCATGEEAYSIAMLVHEAAERMQRSLSVKIFASDVHQKSMEIASAGVYAPKSVENMPARYRDKYFSLHGDFYHIKPEIRRMVVFARHDLTRDPPFTRINLISCRNVLIYLEPEIQKRILAMFHFGMRVGGTLMLGPSETIGNLAKEFETIDQHWRIYRKLRDVRLPESARMPIAPPPAAISQGRTQIGGNGGSKPEDSWFLPGAYEDLLAKYVPPSLLVNEFFELIHTFGEARKMLVQPPGRTTLDVSRMVEGDLQTAVTAALHRANQQDETVTFRSVIAKTAIGDRRLNVRVEPYLKGSRKLFLICLEEQQEVAQAPVETTQTIEFDQQRSGRIDELEQELDHTRESLQTTVEELETSNEELQSTNEELIASNEELQSTNEELHSVNEELYTVNSEYQRKIDELTALTNDLDNLLTSSDIGTIFLDNELRIRKFTPSIASAFHVVEHDVGRPIQHISYNLENFDLINDLRAVLESGDTLEKEVRSREGRSYLKRVRPYFDESGASDGLVLTFDDITAVKVAASLAEQAEEDLVISQKELQEFAYAVSHDLQTPLRHIQEFISRIDESATNVGDAKEHLEGIRNSSVRMDRMILSLLAYSRVNTRGANLESVSLDKVIETALIELNAEIQATETTVTYEPLPRIEGDEAQLVICLQELIHNAIKFRDDRPAKIHVGARTRDGGWLISVHDNGIGIEQRNYERIFIIFQRLGMKEDCDGIGLGLALCRRIMDRHRGWMWVESTPGRGSTFFLQFPREDKTGLVRAKR</sequence>
<dbReference type="Gene3D" id="1.10.155.10">
    <property type="entry name" value="Chemotaxis receptor methyltransferase CheR, N-terminal domain"/>
    <property type="match status" value="1"/>
</dbReference>
<proteinExistence type="predicted"/>
<dbReference type="GO" id="GO:0008983">
    <property type="term" value="F:protein-glutamate O-methyltransferase activity"/>
    <property type="evidence" value="ECO:0007669"/>
    <property type="project" value="UniProtKB-EC"/>
</dbReference>
<dbReference type="SUPFAM" id="SSF52738">
    <property type="entry name" value="Methylesterase CheB, C-terminal domain"/>
    <property type="match status" value="1"/>
</dbReference>
<evidence type="ECO:0000256" key="2">
    <source>
        <dbReference type="ARBA" id="ARBA00001541"/>
    </source>
</evidence>
<protein>
    <submittedName>
        <fullName evidence="12">Phytochrome-like protein cph1</fullName>
        <ecNumber evidence="12">2.7.13.3</ecNumber>
    </submittedName>
</protein>
<dbReference type="Pfam" id="PF01339">
    <property type="entry name" value="CheB_methylest"/>
    <property type="match status" value="1"/>
</dbReference>
<evidence type="ECO:0000313" key="12">
    <source>
        <dbReference type="EMBL" id="TWT34656.1"/>
    </source>
</evidence>
<dbReference type="Proteomes" id="UP000318878">
    <property type="component" value="Unassembled WGS sequence"/>
</dbReference>
<dbReference type="InterPro" id="IPR036804">
    <property type="entry name" value="CheR_N_sf"/>
</dbReference>
<dbReference type="InterPro" id="IPR036890">
    <property type="entry name" value="HATPase_C_sf"/>
</dbReference>
<dbReference type="SUPFAM" id="SSF55785">
    <property type="entry name" value="PYP-like sensor domain (PAS domain)"/>
    <property type="match status" value="1"/>
</dbReference>
<dbReference type="InterPro" id="IPR000673">
    <property type="entry name" value="Sig_transdc_resp-reg_Me-estase"/>
</dbReference>
<dbReference type="InterPro" id="IPR003594">
    <property type="entry name" value="HATPase_dom"/>
</dbReference>
<feature type="active site" evidence="6">
    <location>
        <position position="62"/>
    </location>
</feature>
<dbReference type="CDD" id="cd16434">
    <property type="entry name" value="CheB-CheR_fusion"/>
    <property type="match status" value="1"/>
</dbReference>
<keyword evidence="5" id="KW-0949">S-adenosyl-L-methionine</keyword>
<keyword evidence="7" id="KW-0175">Coiled coil</keyword>
<dbReference type="GO" id="GO:0032259">
    <property type="term" value="P:methylation"/>
    <property type="evidence" value="ECO:0007669"/>
    <property type="project" value="UniProtKB-KW"/>
</dbReference>
<comment type="catalytic activity">
    <reaction evidence="2">
        <text>L-glutamyl-[protein] + S-adenosyl-L-methionine = [protein]-L-glutamate 5-O-methyl ester + S-adenosyl-L-homocysteine</text>
        <dbReference type="Rhea" id="RHEA:24452"/>
        <dbReference type="Rhea" id="RHEA-COMP:10208"/>
        <dbReference type="Rhea" id="RHEA-COMP:10311"/>
        <dbReference type="ChEBI" id="CHEBI:29973"/>
        <dbReference type="ChEBI" id="CHEBI:57856"/>
        <dbReference type="ChEBI" id="CHEBI:59789"/>
        <dbReference type="ChEBI" id="CHEBI:82795"/>
        <dbReference type="EC" id="2.1.1.80"/>
    </reaction>
</comment>
<dbReference type="InterPro" id="IPR029063">
    <property type="entry name" value="SAM-dependent_MTases_sf"/>
</dbReference>
<evidence type="ECO:0000256" key="3">
    <source>
        <dbReference type="ARBA" id="ARBA00022603"/>
    </source>
</evidence>
<dbReference type="SUPFAM" id="SSF47384">
    <property type="entry name" value="Homodimeric domain of signal transducing histidine kinase"/>
    <property type="match status" value="1"/>
</dbReference>
<evidence type="ECO:0000259" key="9">
    <source>
        <dbReference type="PROSITE" id="PS50113"/>
    </source>
</evidence>
<dbReference type="PRINTS" id="PR00996">
    <property type="entry name" value="CHERMTFRASE"/>
</dbReference>
<evidence type="ECO:0000259" key="10">
    <source>
        <dbReference type="PROSITE" id="PS50122"/>
    </source>
</evidence>
<evidence type="ECO:0000256" key="1">
    <source>
        <dbReference type="ARBA" id="ARBA00000085"/>
    </source>
</evidence>
<dbReference type="PROSITE" id="PS50109">
    <property type="entry name" value="HIS_KIN"/>
    <property type="match status" value="1"/>
</dbReference>
<dbReference type="InterPro" id="IPR035965">
    <property type="entry name" value="PAS-like_dom_sf"/>
</dbReference>
<evidence type="ECO:0000259" key="8">
    <source>
        <dbReference type="PROSITE" id="PS50109"/>
    </source>
</evidence>
<organism evidence="12 13">
    <name type="scientific">Blastopirellula retiformator</name>
    <dbReference type="NCBI Taxonomy" id="2527970"/>
    <lineage>
        <taxon>Bacteria</taxon>
        <taxon>Pseudomonadati</taxon>
        <taxon>Planctomycetota</taxon>
        <taxon>Planctomycetia</taxon>
        <taxon>Pirellulales</taxon>
        <taxon>Pirellulaceae</taxon>
        <taxon>Blastopirellula</taxon>
    </lineage>
</organism>
<dbReference type="SUPFAM" id="SSF55874">
    <property type="entry name" value="ATPase domain of HSP90 chaperone/DNA topoisomerase II/histidine kinase"/>
    <property type="match status" value="1"/>
</dbReference>
<dbReference type="SMART" id="SM00388">
    <property type="entry name" value="HisKA"/>
    <property type="match status" value="1"/>
</dbReference>
<keyword evidence="6" id="KW-0145">Chemotaxis</keyword>
<dbReference type="InterPro" id="IPR000700">
    <property type="entry name" value="PAS-assoc_C"/>
</dbReference>
<dbReference type="SUPFAM" id="SSF47757">
    <property type="entry name" value="Chemotaxis receptor methyltransferase CheR, N-terminal domain"/>
    <property type="match status" value="1"/>
</dbReference>
<name>A0A5C5V7Y3_9BACT</name>
<evidence type="ECO:0000256" key="6">
    <source>
        <dbReference type="PROSITE-ProRule" id="PRU00050"/>
    </source>
</evidence>
<dbReference type="PROSITE" id="PS50113">
    <property type="entry name" value="PAC"/>
    <property type="match status" value="1"/>
</dbReference>
<evidence type="ECO:0000259" key="11">
    <source>
        <dbReference type="PROSITE" id="PS50123"/>
    </source>
</evidence>
<feature type="domain" description="CheR-type methyltransferase" evidence="11">
    <location>
        <begin position="263"/>
        <end position="518"/>
    </location>
</feature>
<comment type="catalytic activity">
    <reaction evidence="1">
        <text>ATP + protein L-histidine = ADP + protein N-phospho-L-histidine.</text>
        <dbReference type="EC" id="2.7.13.3"/>
    </reaction>
</comment>
<dbReference type="OrthoDB" id="288469at2"/>
<dbReference type="Gene3D" id="3.30.450.20">
    <property type="entry name" value="PAS domain"/>
    <property type="match status" value="1"/>
</dbReference>
<dbReference type="SMART" id="SM00387">
    <property type="entry name" value="HATPase_c"/>
    <property type="match status" value="1"/>
</dbReference>
<dbReference type="EC" id="2.7.13.3" evidence="12"/>
<reference evidence="12 13" key="1">
    <citation type="submission" date="2019-02" db="EMBL/GenBank/DDBJ databases">
        <title>Deep-cultivation of Planctomycetes and their phenomic and genomic characterization uncovers novel biology.</title>
        <authorList>
            <person name="Wiegand S."/>
            <person name="Jogler M."/>
            <person name="Boedeker C."/>
            <person name="Pinto D."/>
            <person name="Vollmers J."/>
            <person name="Rivas-Marin E."/>
            <person name="Kohn T."/>
            <person name="Peeters S.H."/>
            <person name="Heuer A."/>
            <person name="Rast P."/>
            <person name="Oberbeckmann S."/>
            <person name="Bunk B."/>
            <person name="Jeske O."/>
            <person name="Meyerdierks A."/>
            <person name="Storesund J.E."/>
            <person name="Kallscheuer N."/>
            <person name="Luecker S."/>
            <person name="Lage O.M."/>
            <person name="Pohl T."/>
            <person name="Merkel B.J."/>
            <person name="Hornburger P."/>
            <person name="Mueller R.-W."/>
            <person name="Bruemmer F."/>
            <person name="Labrenz M."/>
            <person name="Spormann A.M."/>
            <person name="Op Den Camp H."/>
            <person name="Overmann J."/>
            <person name="Amann R."/>
            <person name="Jetten M.S.M."/>
            <person name="Mascher T."/>
            <person name="Medema M.H."/>
            <person name="Devos D.P."/>
            <person name="Kaster A.-K."/>
            <person name="Ovreas L."/>
            <person name="Rohde M."/>
            <person name="Galperin M.Y."/>
            <person name="Jogler C."/>
        </authorList>
    </citation>
    <scope>NUCLEOTIDE SEQUENCE [LARGE SCALE GENOMIC DNA]</scope>
    <source>
        <strain evidence="12 13">Enr8</strain>
    </source>
</reference>
<evidence type="ECO:0000313" key="13">
    <source>
        <dbReference type="Proteomes" id="UP000318878"/>
    </source>
</evidence>
<evidence type="ECO:0000256" key="5">
    <source>
        <dbReference type="ARBA" id="ARBA00022691"/>
    </source>
</evidence>
<dbReference type="InterPro" id="IPR000780">
    <property type="entry name" value="CheR_MeTrfase"/>
</dbReference>
<dbReference type="GO" id="GO:0000156">
    <property type="term" value="F:phosphorelay response regulator activity"/>
    <property type="evidence" value="ECO:0007669"/>
    <property type="project" value="InterPro"/>
</dbReference>
<dbReference type="InterPro" id="IPR005467">
    <property type="entry name" value="His_kinase_dom"/>
</dbReference>
<evidence type="ECO:0000256" key="7">
    <source>
        <dbReference type="SAM" id="Coils"/>
    </source>
</evidence>
<dbReference type="GO" id="GO:0005737">
    <property type="term" value="C:cytoplasm"/>
    <property type="evidence" value="ECO:0007669"/>
    <property type="project" value="InterPro"/>
</dbReference>
<dbReference type="Gene3D" id="1.10.287.130">
    <property type="match status" value="1"/>
</dbReference>
<dbReference type="InterPro" id="IPR050903">
    <property type="entry name" value="Bact_Chemotaxis_MeTrfase"/>
</dbReference>
<dbReference type="InterPro" id="IPR022641">
    <property type="entry name" value="CheR_N"/>
</dbReference>
<dbReference type="Pfam" id="PF13596">
    <property type="entry name" value="PAS_10"/>
    <property type="match status" value="1"/>
</dbReference>
<dbReference type="PROSITE" id="PS50122">
    <property type="entry name" value="CHEB"/>
    <property type="match status" value="1"/>
</dbReference>
<dbReference type="PROSITE" id="PS50123">
    <property type="entry name" value="CHER"/>
    <property type="match status" value="1"/>
</dbReference>
<feature type="active site" evidence="6">
    <location>
        <position position="181"/>
    </location>
</feature>
<dbReference type="GO" id="GO:0006935">
    <property type="term" value="P:chemotaxis"/>
    <property type="evidence" value="ECO:0007669"/>
    <property type="project" value="UniProtKB-UniRule"/>
</dbReference>
<feature type="domain" description="PAC" evidence="9">
    <location>
        <begin position="836"/>
        <end position="886"/>
    </location>
</feature>
<dbReference type="InterPro" id="IPR035909">
    <property type="entry name" value="CheB_C"/>
</dbReference>
<dbReference type="GO" id="GO:0008984">
    <property type="term" value="F:protein-glutamate methylesterase activity"/>
    <property type="evidence" value="ECO:0007669"/>
    <property type="project" value="InterPro"/>
</dbReference>
<dbReference type="Pfam" id="PF01739">
    <property type="entry name" value="CheR"/>
    <property type="match status" value="1"/>
</dbReference>
<gene>
    <name evidence="12" type="primary">cph1_5</name>
    <name evidence="12" type="ORF">Enr8_20690</name>
</gene>
<dbReference type="SMART" id="SM00138">
    <property type="entry name" value="MeTrc"/>
    <property type="match status" value="1"/>
</dbReference>
<keyword evidence="4 12" id="KW-0808">Transferase</keyword>
<dbReference type="InterPro" id="IPR036097">
    <property type="entry name" value="HisK_dim/P_sf"/>
</dbReference>